<feature type="transmembrane region" description="Helical" evidence="7">
    <location>
        <begin position="22"/>
        <end position="44"/>
    </location>
</feature>
<keyword evidence="5 7" id="KW-1133">Transmembrane helix</keyword>
<evidence type="ECO:0000313" key="9">
    <source>
        <dbReference type="EMBL" id="CAH0552831.1"/>
    </source>
</evidence>
<feature type="transmembrane region" description="Helical" evidence="7">
    <location>
        <begin position="436"/>
        <end position="455"/>
    </location>
</feature>
<name>A0A9P0AZ06_BRAAE</name>
<dbReference type="PANTHER" id="PTHR11662">
    <property type="entry name" value="SOLUTE CARRIER FAMILY 17"/>
    <property type="match status" value="1"/>
</dbReference>
<feature type="transmembrane region" description="Helical" evidence="7">
    <location>
        <begin position="368"/>
        <end position="389"/>
    </location>
</feature>
<feature type="transmembrane region" description="Helical" evidence="7">
    <location>
        <begin position="203"/>
        <end position="223"/>
    </location>
</feature>
<keyword evidence="3 7" id="KW-0812">Transmembrane</keyword>
<sequence>MGQQGKYYIIMFKHYLNLKFEGFLSCTTVLYLMIITGCGVNYMLRMNLVIAIIDMTKPNNFNSTKLTTNSTNSVSFNWTILQKTEILSIFLWGYTLTVFIGGRLAETYGARWVTGIAISIGSLITLLFPLICKVHYNFALASRFLMGILLSAPFPCIPLLAVNWIPPLDRSKFTSNFMAQSLGSAITLPICGYFIVYLGWESVFYLSGAVGLFWSSIWFYTIYDTPYVHPRISFNEKSQLLKDMKEQTVNNQRKPSKVPWRSMLTSVPVWAVIVTQTGNSFYHLIYVTQLPTYINDVLGFKISDNGLISSLPYIGNYIFACIGSYLADCIRKNGISTTMTRKIFIVVSFFIPSILLIILGLQKLSYPYAVTVLILIHSFKGCNTANFLVNSTDIAPNYAATIFGAGLTFGSLAGYFGNIMVGWLTKEGSNFESWKMVFIIISSVNFLAGLFFILFGSGNIQKWNYEISKGEVTKEVELKPLKS</sequence>
<reference evidence="9" key="1">
    <citation type="submission" date="2021-12" db="EMBL/GenBank/DDBJ databases">
        <authorList>
            <person name="King R."/>
        </authorList>
    </citation>
    <scope>NUCLEOTIDE SEQUENCE</scope>
</reference>
<dbReference type="InterPro" id="IPR020846">
    <property type="entry name" value="MFS_dom"/>
</dbReference>
<feature type="transmembrane region" description="Helical" evidence="7">
    <location>
        <begin position="111"/>
        <end position="132"/>
    </location>
</feature>
<gene>
    <name evidence="9" type="ORF">MELIAE_LOCUS4976</name>
</gene>
<protein>
    <recommendedName>
        <fullName evidence="8">Major facilitator superfamily (MFS) profile domain-containing protein</fullName>
    </recommendedName>
</protein>
<dbReference type="GO" id="GO:0015293">
    <property type="term" value="F:symporter activity"/>
    <property type="evidence" value="ECO:0007669"/>
    <property type="project" value="UniProtKB-KW"/>
</dbReference>
<feature type="transmembrane region" description="Helical" evidence="7">
    <location>
        <begin position="343"/>
        <end position="362"/>
    </location>
</feature>
<dbReference type="SUPFAM" id="SSF103473">
    <property type="entry name" value="MFS general substrate transporter"/>
    <property type="match status" value="1"/>
</dbReference>
<feature type="transmembrane region" description="Helical" evidence="7">
    <location>
        <begin position="313"/>
        <end position="331"/>
    </location>
</feature>
<dbReference type="Pfam" id="PF07690">
    <property type="entry name" value="MFS_1"/>
    <property type="match status" value="1"/>
</dbReference>
<evidence type="ECO:0000259" key="8">
    <source>
        <dbReference type="PROSITE" id="PS50850"/>
    </source>
</evidence>
<dbReference type="FunFam" id="1.20.1250.20:FF:000157">
    <property type="entry name" value="Inorganic phosphate cotransporter"/>
    <property type="match status" value="1"/>
</dbReference>
<dbReference type="Proteomes" id="UP001154078">
    <property type="component" value="Chromosome 3"/>
</dbReference>
<dbReference type="OrthoDB" id="2985014at2759"/>
<dbReference type="EMBL" id="OV121134">
    <property type="protein sequence ID" value="CAH0552831.1"/>
    <property type="molecule type" value="Genomic_DNA"/>
</dbReference>
<dbReference type="Gene3D" id="1.20.1250.20">
    <property type="entry name" value="MFS general substrate transporter like domains"/>
    <property type="match status" value="2"/>
</dbReference>
<feature type="transmembrane region" description="Helical" evidence="7">
    <location>
        <begin position="144"/>
        <end position="165"/>
    </location>
</feature>
<dbReference type="InterPro" id="IPR011701">
    <property type="entry name" value="MFS"/>
</dbReference>
<evidence type="ECO:0000256" key="3">
    <source>
        <dbReference type="ARBA" id="ARBA00022692"/>
    </source>
</evidence>
<dbReference type="PANTHER" id="PTHR11662:SF411">
    <property type="entry name" value="GH05102P"/>
    <property type="match status" value="1"/>
</dbReference>
<proteinExistence type="predicted"/>
<dbReference type="FunFam" id="1.20.1250.20:FF:000003">
    <property type="entry name" value="Solute carrier family 17 member 3"/>
    <property type="match status" value="1"/>
</dbReference>
<keyword evidence="2" id="KW-0813">Transport</keyword>
<evidence type="ECO:0000256" key="5">
    <source>
        <dbReference type="ARBA" id="ARBA00022989"/>
    </source>
</evidence>
<feature type="transmembrane region" description="Helical" evidence="7">
    <location>
        <begin position="86"/>
        <end position="105"/>
    </location>
</feature>
<organism evidence="9 10">
    <name type="scientific">Brassicogethes aeneus</name>
    <name type="common">Rape pollen beetle</name>
    <name type="synonym">Meligethes aeneus</name>
    <dbReference type="NCBI Taxonomy" id="1431903"/>
    <lineage>
        <taxon>Eukaryota</taxon>
        <taxon>Metazoa</taxon>
        <taxon>Ecdysozoa</taxon>
        <taxon>Arthropoda</taxon>
        <taxon>Hexapoda</taxon>
        <taxon>Insecta</taxon>
        <taxon>Pterygota</taxon>
        <taxon>Neoptera</taxon>
        <taxon>Endopterygota</taxon>
        <taxon>Coleoptera</taxon>
        <taxon>Polyphaga</taxon>
        <taxon>Cucujiformia</taxon>
        <taxon>Nitidulidae</taxon>
        <taxon>Meligethinae</taxon>
        <taxon>Brassicogethes</taxon>
    </lineage>
</organism>
<dbReference type="AlphaFoldDB" id="A0A9P0AZ06"/>
<evidence type="ECO:0000256" key="6">
    <source>
        <dbReference type="ARBA" id="ARBA00023136"/>
    </source>
</evidence>
<evidence type="ECO:0000313" key="10">
    <source>
        <dbReference type="Proteomes" id="UP001154078"/>
    </source>
</evidence>
<feature type="transmembrane region" description="Helical" evidence="7">
    <location>
        <begin position="177"/>
        <end position="196"/>
    </location>
</feature>
<feature type="transmembrane region" description="Helical" evidence="7">
    <location>
        <begin position="401"/>
        <end position="424"/>
    </location>
</feature>
<comment type="subcellular location">
    <subcellularLocation>
        <location evidence="1">Membrane</location>
        <topology evidence="1">Multi-pass membrane protein</topology>
    </subcellularLocation>
</comment>
<dbReference type="GO" id="GO:0016020">
    <property type="term" value="C:membrane"/>
    <property type="evidence" value="ECO:0007669"/>
    <property type="project" value="UniProtKB-SubCell"/>
</dbReference>
<dbReference type="PROSITE" id="PS50850">
    <property type="entry name" value="MFS"/>
    <property type="match status" value="1"/>
</dbReference>
<keyword evidence="4" id="KW-0769">Symport</keyword>
<accession>A0A9P0AZ06</accession>
<dbReference type="InterPro" id="IPR036259">
    <property type="entry name" value="MFS_trans_sf"/>
</dbReference>
<dbReference type="GO" id="GO:0006820">
    <property type="term" value="P:monoatomic anion transport"/>
    <property type="evidence" value="ECO:0007669"/>
    <property type="project" value="TreeGrafter"/>
</dbReference>
<evidence type="ECO:0000256" key="4">
    <source>
        <dbReference type="ARBA" id="ARBA00022847"/>
    </source>
</evidence>
<keyword evidence="10" id="KW-1185">Reference proteome</keyword>
<evidence type="ECO:0000256" key="7">
    <source>
        <dbReference type="SAM" id="Phobius"/>
    </source>
</evidence>
<keyword evidence="6 7" id="KW-0472">Membrane</keyword>
<evidence type="ECO:0000256" key="2">
    <source>
        <dbReference type="ARBA" id="ARBA00022448"/>
    </source>
</evidence>
<dbReference type="InterPro" id="IPR050382">
    <property type="entry name" value="MFS_Na/Anion_cotransporter"/>
</dbReference>
<feature type="domain" description="Major facilitator superfamily (MFS) profile" evidence="8">
    <location>
        <begin position="25"/>
        <end position="460"/>
    </location>
</feature>
<evidence type="ECO:0000256" key="1">
    <source>
        <dbReference type="ARBA" id="ARBA00004141"/>
    </source>
</evidence>